<proteinExistence type="inferred from homology"/>
<dbReference type="InterPro" id="IPR050740">
    <property type="entry name" value="Aldehyde_DH_Superfamily"/>
</dbReference>
<dbReference type="STRING" id="1208323.B30_20173"/>
<name>K2JQS2_9RHOB</name>
<dbReference type="eggNOG" id="COG1012">
    <property type="taxonomic scope" value="Bacteria"/>
</dbReference>
<comment type="similarity">
    <text evidence="1">Belongs to the aldehyde dehydrogenase family.</text>
</comment>
<evidence type="ECO:0000313" key="4">
    <source>
        <dbReference type="EMBL" id="EKE67555.1"/>
    </source>
</evidence>
<comment type="caution">
    <text evidence="4">The sequence shown here is derived from an EMBL/GenBank/DDBJ whole genome shotgun (WGS) entry which is preliminary data.</text>
</comment>
<evidence type="ECO:0000256" key="2">
    <source>
        <dbReference type="ARBA" id="ARBA00023002"/>
    </source>
</evidence>
<dbReference type="Proteomes" id="UP000006762">
    <property type="component" value="Unassembled WGS sequence"/>
</dbReference>
<gene>
    <name evidence="4" type="ORF">B30_20173</name>
</gene>
<evidence type="ECO:0000313" key="5">
    <source>
        <dbReference type="Proteomes" id="UP000006762"/>
    </source>
</evidence>
<dbReference type="GO" id="GO:0004777">
    <property type="term" value="F:succinate-semialdehyde dehydrogenase (NAD+) activity"/>
    <property type="evidence" value="ECO:0007669"/>
    <property type="project" value="TreeGrafter"/>
</dbReference>
<dbReference type="AlphaFoldDB" id="K2JQS2"/>
<dbReference type="Gene3D" id="3.40.605.10">
    <property type="entry name" value="Aldehyde Dehydrogenase, Chain A, domain 1"/>
    <property type="match status" value="1"/>
</dbReference>
<dbReference type="PANTHER" id="PTHR43353:SF5">
    <property type="entry name" value="SUCCINATE-SEMIALDEHYDE DEHYDROGENASE, MITOCHONDRIAL"/>
    <property type="match status" value="1"/>
</dbReference>
<protein>
    <submittedName>
        <fullName evidence="4">Putative aldehyde dehydrogenase</fullName>
    </submittedName>
</protein>
<dbReference type="InterPro" id="IPR015590">
    <property type="entry name" value="Aldehyde_DH_dom"/>
</dbReference>
<dbReference type="Gene3D" id="3.40.309.10">
    <property type="entry name" value="Aldehyde Dehydrogenase, Chain A, domain 2"/>
    <property type="match status" value="1"/>
</dbReference>
<feature type="domain" description="Aldehyde dehydrogenase" evidence="3">
    <location>
        <begin position="2"/>
        <end position="235"/>
    </location>
</feature>
<dbReference type="SUPFAM" id="SSF53720">
    <property type="entry name" value="ALDH-like"/>
    <property type="match status" value="1"/>
</dbReference>
<dbReference type="FunFam" id="3.40.309.10:FF:000009">
    <property type="entry name" value="Aldehyde dehydrogenase A"/>
    <property type="match status" value="1"/>
</dbReference>
<keyword evidence="5" id="KW-1185">Reference proteome</keyword>
<organism evidence="4 5">
    <name type="scientific">Celeribacter baekdonensis B30</name>
    <dbReference type="NCBI Taxonomy" id="1208323"/>
    <lineage>
        <taxon>Bacteria</taxon>
        <taxon>Pseudomonadati</taxon>
        <taxon>Pseudomonadota</taxon>
        <taxon>Alphaproteobacteria</taxon>
        <taxon>Rhodobacterales</taxon>
        <taxon>Roseobacteraceae</taxon>
        <taxon>Celeribacter</taxon>
    </lineage>
</organism>
<dbReference type="EMBL" id="AMRK01000019">
    <property type="protein sequence ID" value="EKE67555.1"/>
    <property type="molecule type" value="Genomic_DNA"/>
</dbReference>
<dbReference type="InterPro" id="IPR016162">
    <property type="entry name" value="Ald_DH_N"/>
</dbReference>
<dbReference type="InterPro" id="IPR016161">
    <property type="entry name" value="Ald_DH/histidinol_DH"/>
</dbReference>
<evidence type="ECO:0000259" key="3">
    <source>
        <dbReference type="Pfam" id="PF00171"/>
    </source>
</evidence>
<dbReference type="InterPro" id="IPR016163">
    <property type="entry name" value="Ald_DH_C"/>
</dbReference>
<evidence type="ECO:0000256" key="1">
    <source>
        <dbReference type="ARBA" id="ARBA00009986"/>
    </source>
</evidence>
<reference evidence="4 5" key="1">
    <citation type="submission" date="2012-09" db="EMBL/GenBank/DDBJ databases">
        <title>Celeribacter baekdonensis B30 Genome Sequencing.</title>
        <authorList>
            <person name="Wang W."/>
        </authorList>
    </citation>
    <scope>NUCLEOTIDE SEQUENCE [LARGE SCALE GENOMIC DNA]</scope>
    <source>
        <strain evidence="4 5">B30</strain>
    </source>
</reference>
<dbReference type="PANTHER" id="PTHR43353">
    <property type="entry name" value="SUCCINATE-SEMIALDEHYDE DEHYDROGENASE, MITOCHONDRIAL"/>
    <property type="match status" value="1"/>
</dbReference>
<accession>K2JQS2</accession>
<sequence>MAGAHMKRATMELGGHSPVLVFDDADIDKAATLLAGYKGLNAGQVCMSPSRFFVHEKVAQEFGEKFAAAFGSRVVGDGMHSDTTMGPLAHTRRVSAMTEFVSDATAKGASILTGGTAISGPGNFFPPTVLMHTPDTAKIMIEEPFGPVAPISTFSETDEVLSRANALPFGLASYVFTKSLRTSHYVTSKLEAGMVNVNHFGIALPETPLGGVKDSGMGSEGGSETFDAYLATKFISEATE</sequence>
<dbReference type="PATRIC" id="fig|1208323.3.peg.4160"/>
<dbReference type="Pfam" id="PF00171">
    <property type="entry name" value="Aldedh"/>
    <property type="match status" value="1"/>
</dbReference>
<keyword evidence="2" id="KW-0560">Oxidoreductase</keyword>
<dbReference type="GO" id="GO:0009450">
    <property type="term" value="P:gamma-aminobutyric acid catabolic process"/>
    <property type="evidence" value="ECO:0007669"/>
    <property type="project" value="TreeGrafter"/>
</dbReference>